<keyword evidence="5" id="KW-1185">Reference proteome</keyword>
<evidence type="ECO:0000313" key="4">
    <source>
        <dbReference type="Proteomes" id="UP000234483"/>
    </source>
</evidence>
<evidence type="ECO:0000313" key="3">
    <source>
        <dbReference type="EMBL" id="PLR21156.1"/>
    </source>
</evidence>
<dbReference type="EMBL" id="PJRQ01000003">
    <property type="protein sequence ID" value="PLR21156.1"/>
    <property type="molecule type" value="Genomic_DNA"/>
</dbReference>
<dbReference type="KEGG" id="cfh:C1707_13435"/>
<accession>A0A2N5D5A8</accession>
<evidence type="ECO:0000313" key="5">
    <source>
        <dbReference type="Proteomes" id="UP000281192"/>
    </source>
</evidence>
<keyword evidence="1" id="KW-1133">Transmembrane helix</keyword>
<evidence type="ECO:0000256" key="1">
    <source>
        <dbReference type="SAM" id="Phobius"/>
    </source>
</evidence>
<protein>
    <submittedName>
        <fullName evidence="3">Uncharacterized protein</fullName>
    </submittedName>
</protein>
<dbReference type="Proteomes" id="UP000234483">
    <property type="component" value="Unassembled WGS sequence"/>
</dbReference>
<reference evidence="2 5" key="2">
    <citation type="submission" date="2018-01" db="EMBL/GenBank/DDBJ databases">
        <title>Complete genome sequence of Caulobacter flavus RHGG3.</title>
        <authorList>
            <person name="Yang E."/>
        </authorList>
    </citation>
    <scope>NUCLEOTIDE SEQUENCE [LARGE SCALE GENOMIC DNA]</scope>
    <source>
        <strain evidence="2 5">RHGG3</strain>
    </source>
</reference>
<evidence type="ECO:0000313" key="2">
    <source>
        <dbReference type="EMBL" id="AYV47180.1"/>
    </source>
</evidence>
<sequence length="229" mass="23644">MVSSSFPPSSSDSSQAPSTNVLLGAASPLWAVFGGAAAAGAAWWWWSNRWREAVNLEALIAIAPEPVSRGVIDEPAPALVEAPVKVVEAVVAEVEPVVETVATAAAEVVEAAAEVPLAVAEASVEVVEAVVETVPEPLAEVVAEPEQVVEKAVAPLVETAKTAADDLTLLVGIGPKLAASLADLGVTRFGQIAAWSADELDSFDKLLNLKGRAERDAWIAQARRLADGA</sequence>
<dbReference type="OrthoDB" id="9807941at2"/>
<dbReference type="NCBIfam" id="NF045508">
    <property type="entry name" value="PhasinPhaH"/>
    <property type="match status" value="1"/>
</dbReference>
<dbReference type="Gene3D" id="1.10.150.20">
    <property type="entry name" value="5' to 3' exonuclease, C-terminal subdomain"/>
    <property type="match status" value="1"/>
</dbReference>
<proteinExistence type="predicted"/>
<reference evidence="3 4" key="1">
    <citation type="submission" date="2017-12" db="EMBL/GenBank/DDBJ databases">
        <title>The genome sequence of Caulobacter flavus CGMCC1 15093.</title>
        <authorList>
            <person name="Gao J."/>
            <person name="Mao X."/>
            <person name="Sun J."/>
        </authorList>
    </citation>
    <scope>NUCLEOTIDE SEQUENCE [LARGE SCALE GENOMIC DNA]</scope>
    <source>
        <strain evidence="3 4">CGMCC1 15093</strain>
    </source>
</reference>
<dbReference type="EMBL" id="CP026100">
    <property type="protein sequence ID" value="AYV47180.1"/>
    <property type="molecule type" value="Genomic_DNA"/>
</dbReference>
<dbReference type="Proteomes" id="UP000281192">
    <property type="component" value="Chromosome"/>
</dbReference>
<organism evidence="3 4">
    <name type="scientific">Caulobacter flavus</name>
    <dbReference type="NCBI Taxonomy" id="1679497"/>
    <lineage>
        <taxon>Bacteria</taxon>
        <taxon>Pseudomonadati</taxon>
        <taxon>Pseudomonadota</taxon>
        <taxon>Alphaproteobacteria</taxon>
        <taxon>Caulobacterales</taxon>
        <taxon>Caulobacteraceae</taxon>
        <taxon>Caulobacter</taxon>
    </lineage>
</organism>
<gene>
    <name evidence="2" type="ORF">C1707_13435</name>
    <name evidence="3" type="ORF">CFHF_01525</name>
</gene>
<dbReference type="AlphaFoldDB" id="A0A2N5D5A8"/>
<feature type="transmembrane region" description="Helical" evidence="1">
    <location>
        <begin position="20"/>
        <end position="46"/>
    </location>
</feature>
<keyword evidence="1" id="KW-0472">Membrane</keyword>
<name>A0A2N5D5A8_9CAUL</name>
<keyword evidence="1" id="KW-0812">Transmembrane</keyword>
<dbReference type="RefSeq" id="WP_101711267.1">
    <property type="nucleotide sequence ID" value="NZ_CP026100.1"/>
</dbReference>